<reference evidence="2 3" key="1">
    <citation type="journal article" date="2007" name="Int. J. Syst. Evol. Microbiol.">
        <title>Paenibacillus ginsengarvi sp. nov., isolated from soil from ginseng cultivation.</title>
        <authorList>
            <person name="Yoon M.H."/>
            <person name="Ten L.N."/>
            <person name="Im W.T."/>
        </authorList>
    </citation>
    <scope>NUCLEOTIDE SEQUENCE [LARGE SCALE GENOMIC DNA]</scope>
    <source>
        <strain evidence="2 3">KCTC 13059</strain>
    </source>
</reference>
<dbReference type="EMBL" id="RBAH01000011">
    <property type="protein sequence ID" value="RKN83714.1"/>
    <property type="molecule type" value="Genomic_DNA"/>
</dbReference>
<name>A0A3B0CG08_9BACL</name>
<dbReference type="InterPro" id="IPR034660">
    <property type="entry name" value="DinB/YfiT-like"/>
</dbReference>
<dbReference type="AlphaFoldDB" id="A0A3B0CG08"/>
<dbReference type="Gene3D" id="1.20.120.450">
    <property type="entry name" value="dinb family like domain"/>
    <property type="match status" value="1"/>
</dbReference>
<comment type="caution">
    <text evidence="2">The sequence shown here is derived from an EMBL/GenBank/DDBJ whole genome shotgun (WGS) entry which is preliminary data.</text>
</comment>
<evidence type="ECO:0000259" key="1">
    <source>
        <dbReference type="Pfam" id="PF12867"/>
    </source>
</evidence>
<gene>
    <name evidence="2" type="ORF">D7M11_16050</name>
</gene>
<dbReference type="OrthoDB" id="9796039at2"/>
<organism evidence="2 3">
    <name type="scientific">Paenibacillus ginsengarvi</name>
    <dbReference type="NCBI Taxonomy" id="400777"/>
    <lineage>
        <taxon>Bacteria</taxon>
        <taxon>Bacillati</taxon>
        <taxon>Bacillota</taxon>
        <taxon>Bacilli</taxon>
        <taxon>Bacillales</taxon>
        <taxon>Paenibacillaceae</taxon>
        <taxon>Paenibacillus</taxon>
    </lineage>
</organism>
<dbReference type="InterPro" id="IPR024775">
    <property type="entry name" value="DinB-like"/>
</dbReference>
<feature type="domain" description="DinB-like" evidence="1">
    <location>
        <begin position="18"/>
        <end position="153"/>
    </location>
</feature>
<dbReference type="SUPFAM" id="SSF109854">
    <property type="entry name" value="DinB/YfiT-like putative metalloenzymes"/>
    <property type="match status" value="1"/>
</dbReference>
<protein>
    <submittedName>
        <fullName evidence="2">DinB family protein</fullName>
    </submittedName>
</protein>
<dbReference type="Proteomes" id="UP000282311">
    <property type="component" value="Unassembled WGS sequence"/>
</dbReference>
<proteinExistence type="predicted"/>
<sequence>MSLRLTDNDNHELIEKYKRGPSELLQAIAGLNDAEMDKTRAPGKWSMREIVHHIIDCDMNYFQINRYALADTGSTFFFNEFNGDVWNSKMDYKNRSIELEMRLFTMMREYIAYLCTTLPNSLDRVLMHEHGKATVHAALEHDVQHATHHIEQILETRRLHNL</sequence>
<evidence type="ECO:0000313" key="2">
    <source>
        <dbReference type="EMBL" id="RKN83714.1"/>
    </source>
</evidence>
<dbReference type="RefSeq" id="WP_120748258.1">
    <property type="nucleotide sequence ID" value="NZ_RBAH01000011.1"/>
</dbReference>
<keyword evidence="3" id="KW-1185">Reference proteome</keyword>
<dbReference type="Pfam" id="PF12867">
    <property type="entry name" value="DinB_2"/>
    <property type="match status" value="1"/>
</dbReference>
<accession>A0A3B0CG08</accession>
<evidence type="ECO:0000313" key="3">
    <source>
        <dbReference type="Proteomes" id="UP000282311"/>
    </source>
</evidence>